<reference evidence="1 2" key="1">
    <citation type="submission" date="2013-02" db="EMBL/GenBank/DDBJ databases">
        <authorList>
            <person name="Harkins D.M."/>
            <person name="Durkin A.S."/>
            <person name="Brinkac L.M."/>
            <person name="Haft D.H."/>
            <person name="Selengut J.D."/>
            <person name="Sanka R."/>
            <person name="DePew J."/>
            <person name="Purushe J."/>
            <person name="Haake D.A."/>
            <person name="Matsunaga J."/>
            <person name="Vinetz J.M."/>
            <person name="Sutton G.G."/>
            <person name="Nierman W.C."/>
            <person name="Fouts D.E."/>
        </authorList>
    </citation>
    <scope>NUCLEOTIDE SEQUENCE [LARGE SCALE GENOMIC DNA]</scope>
    <source>
        <strain evidence="1 2">Ecochallenge</strain>
    </source>
</reference>
<organism evidence="1 2">
    <name type="scientific">Leptospira weilii str. Ecochallenge</name>
    <dbReference type="NCBI Taxonomy" id="1049986"/>
    <lineage>
        <taxon>Bacteria</taxon>
        <taxon>Pseudomonadati</taxon>
        <taxon>Spirochaetota</taxon>
        <taxon>Spirochaetia</taxon>
        <taxon>Leptospirales</taxon>
        <taxon>Leptospiraceae</taxon>
        <taxon>Leptospira</taxon>
    </lineage>
</organism>
<proteinExistence type="predicted"/>
<comment type="caution">
    <text evidence="1">The sequence shown here is derived from an EMBL/GenBank/DDBJ whole genome shotgun (WGS) entry which is preliminary data.</text>
</comment>
<dbReference type="Proteomes" id="UP000012249">
    <property type="component" value="Unassembled WGS sequence"/>
</dbReference>
<name>N1UCF7_9LEPT</name>
<protein>
    <submittedName>
        <fullName evidence="1">Uncharacterized protein</fullName>
    </submittedName>
</protein>
<evidence type="ECO:0000313" key="1">
    <source>
        <dbReference type="EMBL" id="EMY15866.1"/>
    </source>
</evidence>
<dbReference type="AlphaFoldDB" id="N1UCF7"/>
<dbReference type="EMBL" id="AHMI02000059">
    <property type="protein sequence ID" value="EMY15866.1"/>
    <property type="molecule type" value="Genomic_DNA"/>
</dbReference>
<accession>N1UCF7</accession>
<evidence type="ECO:0000313" key="2">
    <source>
        <dbReference type="Proteomes" id="UP000012249"/>
    </source>
</evidence>
<sequence length="114" mass="12972">MKFPIFHSAVFLSPETASMLGSLSENERESLLLLSLRKLSKVLPESAVFFNTWPFSKKTDTYNLLNIKVLEDWSEISFVKKFLPNFPNLEPGIRTGTMPPSFTLPGFSLVWTKT</sequence>
<gene>
    <name evidence="1" type="ORF">LEP1GSC043_1927</name>
</gene>